<dbReference type="GeneID" id="36597202"/>
<feature type="domain" description="Poly(A) RNA polymerase mitochondrial-like central palm" evidence="7">
    <location>
        <begin position="336"/>
        <end position="478"/>
    </location>
</feature>
<keyword evidence="3" id="KW-0479">Metal-binding</keyword>
<dbReference type="EMBL" id="KZ680223">
    <property type="protein sequence ID" value="PTB62361.1"/>
    <property type="molecule type" value="Genomic_DNA"/>
</dbReference>
<dbReference type="Proteomes" id="UP000241546">
    <property type="component" value="Unassembled WGS sequence"/>
</dbReference>
<dbReference type="InterPro" id="IPR054708">
    <property type="entry name" value="MTPAP-like_central"/>
</dbReference>
<feature type="compositionally biased region" description="Basic residues" evidence="5">
    <location>
        <begin position="154"/>
        <end position="165"/>
    </location>
</feature>
<evidence type="ECO:0000256" key="1">
    <source>
        <dbReference type="ARBA" id="ARBA00008593"/>
    </source>
</evidence>
<gene>
    <name evidence="8" type="ORF">BBK36DRAFT_1096011</name>
</gene>
<evidence type="ECO:0000256" key="4">
    <source>
        <dbReference type="ARBA" id="ARBA00022842"/>
    </source>
</evidence>
<dbReference type="GO" id="GO:0046872">
    <property type="term" value="F:metal ion binding"/>
    <property type="evidence" value="ECO:0007669"/>
    <property type="project" value="UniProtKB-KW"/>
</dbReference>
<sequence>GGDSYRPNVPQGDFTFRVQKPAGIANSAPAGQPSYPRHPRRDARGGRGDFPPRRNGRPRWQPPPHHSERALIAGNATNLPEESLYSGEGAKYRDVDELSDDDERDMDISSQSETEEPAKKRTRTAAADESGDAAPKWSNPDPYTALPCPDESTRKKRDVVKLIRKARLEDSAAKPAAPTEAEDFLSFDFSDDEAQSHEDQDDSKPASKAAAASKPPAPPPDKVELSSKVLGKLPPPPPPPSATASSNRPWTAGINTHSLPPKPAAPQGSADPGPLGSRKRTYDDEIIEPPDYKLNKGNMGPSRGHIVPEWRVKDDEERCPWATTDHSATTDMAFRLHKEIVDFYEFVKPRDFEESIRAKLVDNLRQAMKRDGRNFANAQLFPFGSFVSGLYLPTADMDVVVCSESFMKGGDATYLSAKNWLYKFRKFLTSQRIANFDSIEVIAHARIPLVKFVDKATGLRVDVSFENLGGVRAVETFQRWKKEYPAMPALVTVIKHYLLMRGLNEPVNGGLGGFTVICLVVSMLQLMPEVQSGSLIPEHHLGEMLLEFFRLYGRDFSWRTNAISLVDPVGYIPKNKVASFVYKNKDRLSIVDPNNPANDIAGSSSNMAVVQRSFRDALDDLQSRMHDIGADPSIGNILEVLFAGDYSSFRKQRAYLQLVHDRQTRNRRR</sequence>
<evidence type="ECO:0000313" key="8">
    <source>
        <dbReference type="EMBL" id="PTB62361.1"/>
    </source>
</evidence>
<organism evidence="8 9">
    <name type="scientific">Trichoderma citrinoviride</name>
    <dbReference type="NCBI Taxonomy" id="58853"/>
    <lineage>
        <taxon>Eukaryota</taxon>
        <taxon>Fungi</taxon>
        <taxon>Dikarya</taxon>
        <taxon>Ascomycota</taxon>
        <taxon>Pezizomycotina</taxon>
        <taxon>Sordariomycetes</taxon>
        <taxon>Hypocreomycetidae</taxon>
        <taxon>Hypocreales</taxon>
        <taxon>Hypocreaceae</taxon>
        <taxon>Trichoderma</taxon>
    </lineage>
</organism>
<keyword evidence="4" id="KW-0460">Magnesium</keyword>
<feature type="non-terminal residue" evidence="8">
    <location>
        <position position="669"/>
    </location>
</feature>
<dbReference type="SUPFAM" id="SSF81631">
    <property type="entry name" value="PAP/OAS1 substrate-binding domain"/>
    <property type="match status" value="1"/>
</dbReference>
<keyword evidence="9" id="KW-1185">Reference proteome</keyword>
<evidence type="ECO:0000256" key="2">
    <source>
        <dbReference type="ARBA" id="ARBA00012388"/>
    </source>
</evidence>
<feature type="compositionally biased region" description="Basic and acidic residues" evidence="5">
    <location>
        <begin position="42"/>
        <end position="52"/>
    </location>
</feature>
<dbReference type="GO" id="GO:0031123">
    <property type="term" value="P:RNA 3'-end processing"/>
    <property type="evidence" value="ECO:0007669"/>
    <property type="project" value="TreeGrafter"/>
</dbReference>
<dbReference type="AlphaFoldDB" id="A0A2T4AZF5"/>
<feature type="non-terminal residue" evidence="8">
    <location>
        <position position="1"/>
    </location>
</feature>
<dbReference type="SUPFAM" id="SSF81301">
    <property type="entry name" value="Nucleotidyltransferase"/>
    <property type="match status" value="1"/>
</dbReference>
<dbReference type="PANTHER" id="PTHR23092">
    <property type="entry name" value="POLY(A) RNA POLYMERASE"/>
    <property type="match status" value="1"/>
</dbReference>
<feature type="compositionally biased region" description="Acidic residues" evidence="5">
    <location>
        <begin position="180"/>
        <end position="193"/>
    </location>
</feature>
<proteinExistence type="inferred from homology"/>
<dbReference type="InterPro" id="IPR045862">
    <property type="entry name" value="Trf4-like"/>
</dbReference>
<dbReference type="OrthoDB" id="273917at2759"/>
<evidence type="ECO:0000313" key="9">
    <source>
        <dbReference type="Proteomes" id="UP000241546"/>
    </source>
</evidence>
<dbReference type="RefSeq" id="XP_024745681.1">
    <property type="nucleotide sequence ID" value="XM_024889083.1"/>
</dbReference>
<feature type="region of interest" description="Disordered" evidence="5">
    <location>
        <begin position="1"/>
        <end position="281"/>
    </location>
</feature>
<dbReference type="CDD" id="cd05402">
    <property type="entry name" value="NT_PAP_TUTase"/>
    <property type="match status" value="1"/>
</dbReference>
<dbReference type="InterPro" id="IPR043519">
    <property type="entry name" value="NT_sf"/>
</dbReference>
<feature type="compositionally biased region" description="Basic and acidic residues" evidence="5">
    <location>
        <begin position="194"/>
        <end position="205"/>
    </location>
</feature>
<reference evidence="9" key="1">
    <citation type="submission" date="2016-07" db="EMBL/GenBank/DDBJ databases">
        <title>Multiple horizontal gene transfer events from other fungi enriched the ability of initially mycotrophic Trichoderma (Ascomycota) to feed on dead plant biomass.</title>
        <authorList>
            <consortium name="DOE Joint Genome Institute"/>
            <person name="Atanasova L."/>
            <person name="Chenthamara K."/>
            <person name="Zhang J."/>
            <person name="Grujic M."/>
            <person name="Henrissat B."/>
            <person name="Kuo A."/>
            <person name="Aerts A."/>
            <person name="Salamov A."/>
            <person name="Lipzen A."/>
            <person name="Labutti K."/>
            <person name="Barry K."/>
            <person name="Miao Y."/>
            <person name="Rahimi M.J."/>
            <person name="Shen Q."/>
            <person name="Grigoriev I.V."/>
            <person name="Kubicek C.P."/>
            <person name="Druzhinina I.S."/>
        </authorList>
    </citation>
    <scope>NUCLEOTIDE SEQUENCE [LARGE SCALE GENOMIC DNA]</scope>
    <source>
        <strain evidence="9">TUCIM 6016</strain>
    </source>
</reference>
<evidence type="ECO:0000259" key="6">
    <source>
        <dbReference type="Pfam" id="PF03828"/>
    </source>
</evidence>
<dbReference type="GO" id="GO:0003729">
    <property type="term" value="F:mRNA binding"/>
    <property type="evidence" value="ECO:0007669"/>
    <property type="project" value="TreeGrafter"/>
</dbReference>
<dbReference type="Pfam" id="PF03828">
    <property type="entry name" value="PAP_assoc"/>
    <property type="match status" value="1"/>
</dbReference>
<protein>
    <recommendedName>
        <fullName evidence="2">polynucleotide adenylyltransferase</fullName>
        <ecNumber evidence="2">2.7.7.19</ecNumber>
    </recommendedName>
</protein>
<dbReference type="GO" id="GO:0043634">
    <property type="term" value="P:polyadenylation-dependent ncRNA catabolic process"/>
    <property type="evidence" value="ECO:0007669"/>
    <property type="project" value="TreeGrafter"/>
</dbReference>
<dbReference type="PANTHER" id="PTHR23092:SF15">
    <property type="entry name" value="INACTIVE NON-CANONICAL POLY(A) RNA POLYMERASE PROTEIN TRF4-2-RELATED"/>
    <property type="match status" value="1"/>
</dbReference>
<feature type="compositionally biased region" description="Polar residues" evidence="5">
    <location>
        <begin position="242"/>
        <end position="258"/>
    </location>
</feature>
<evidence type="ECO:0000256" key="3">
    <source>
        <dbReference type="ARBA" id="ARBA00022723"/>
    </source>
</evidence>
<evidence type="ECO:0000259" key="7">
    <source>
        <dbReference type="Pfam" id="PF22600"/>
    </source>
</evidence>
<feature type="domain" description="PAP-associated" evidence="6">
    <location>
        <begin position="540"/>
        <end position="598"/>
    </location>
</feature>
<dbReference type="GO" id="GO:0031499">
    <property type="term" value="C:TRAMP complex"/>
    <property type="evidence" value="ECO:0007669"/>
    <property type="project" value="TreeGrafter"/>
</dbReference>
<name>A0A2T4AZF5_9HYPO</name>
<dbReference type="Gene3D" id="3.30.460.10">
    <property type="entry name" value="Beta Polymerase, domain 2"/>
    <property type="match status" value="1"/>
</dbReference>
<dbReference type="GO" id="GO:1990817">
    <property type="term" value="F:poly(A) RNA polymerase activity"/>
    <property type="evidence" value="ECO:0007669"/>
    <property type="project" value="UniProtKB-EC"/>
</dbReference>
<accession>A0A2T4AZF5</accession>
<dbReference type="GO" id="GO:0005730">
    <property type="term" value="C:nucleolus"/>
    <property type="evidence" value="ECO:0007669"/>
    <property type="project" value="TreeGrafter"/>
</dbReference>
<comment type="similarity">
    <text evidence="1">Belongs to the DNA polymerase type-B-like family.</text>
</comment>
<dbReference type="EC" id="2.7.7.19" evidence="2"/>
<dbReference type="InterPro" id="IPR002058">
    <property type="entry name" value="PAP_assoc"/>
</dbReference>
<dbReference type="Pfam" id="PF22600">
    <property type="entry name" value="MTPAP-like_central"/>
    <property type="match status" value="1"/>
</dbReference>
<evidence type="ECO:0000256" key="5">
    <source>
        <dbReference type="SAM" id="MobiDB-lite"/>
    </source>
</evidence>
<dbReference type="Gene3D" id="1.10.1410.10">
    <property type="match status" value="1"/>
</dbReference>
<dbReference type="GO" id="GO:0010605">
    <property type="term" value="P:negative regulation of macromolecule metabolic process"/>
    <property type="evidence" value="ECO:0007669"/>
    <property type="project" value="UniProtKB-ARBA"/>
</dbReference>